<dbReference type="RefSeq" id="XP_066710128.1">
    <property type="nucleotide sequence ID" value="XM_066863980.1"/>
</dbReference>
<evidence type="ECO:0000313" key="3">
    <source>
        <dbReference type="EMBL" id="KAK8043733.1"/>
    </source>
</evidence>
<comment type="caution">
    <text evidence="3">The sequence shown here is derived from an EMBL/GenBank/DDBJ whole genome shotgun (WGS) entry which is preliminary data.</text>
</comment>
<protein>
    <recommendedName>
        <fullName evidence="2">DUF7053 domain-containing protein</fullName>
    </recommendedName>
</protein>
<dbReference type="EMBL" id="JAQQWL010000012">
    <property type="protein sequence ID" value="KAK8043733.1"/>
    <property type="molecule type" value="Genomic_DNA"/>
</dbReference>
<evidence type="ECO:0000313" key="4">
    <source>
        <dbReference type="Proteomes" id="UP001480595"/>
    </source>
</evidence>
<dbReference type="InterPro" id="IPR055481">
    <property type="entry name" value="DUF7053"/>
</dbReference>
<evidence type="ECO:0000259" key="2">
    <source>
        <dbReference type="Pfam" id="PF23155"/>
    </source>
</evidence>
<dbReference type="Proteomes" id="UP001480595">
    <property type="component" value="Unassembled WGS sequence"/>
</dbReference>
<proteinExistence type="predicted"/>
<evidence type="ECO:0000256" key="1">
    <source>
        <dbReference type="SAM" id="MobiDB-lite"/>
    </source>
</evidence>
<dbReference type="PANTHER" id="PTHR38117">
    <property type="entry name" value="NACHT AND WD40 DOMAIN PROTEIN"/>
    <property type="match status" value="1"/>
</dbReference>
<feature type="domain" description="DUF7053" evidence="2">
    <location>
        <begin position="14"/>
        <end position="165"/>
    </location>
</feature>
<dbReference type="PANTHER" id="PTHR38117:SF1">
    <property type="entry name" value="DUF3074 DOMAIN-CONTAINING PROTEIN"/>
    <property type="match status" value="1"/>
</dbReference>
<feature type="region of interest" description="Disordered" evidence="1">
    <location>
        <begin position="1"/>
        <end position="21"/>
    </location>
</feature>
<organism evidence="3 4">
    <name type="scientific">Apiospora phragmitis</name>
    <dbReference type="NCBI Taxonomy" id="2905665"/>
    <lineage>
        <taxon>Eukaryota</taxon>
        <taxon>Fungi</taxon>
        <taxon>Dikarya</taxon>
        <taxon>Ascomycota</taxon>
        <taxon>Pezizomycotina</taxon>
        <taxon>Sordariomycetes</taxon>
        <taxon>Xylariomycetidae</taxon>
        <taxon>Amphisphaeriales</taxon>
        <taxon>Apiosporaceae</taxon>
        <taxon>Apiospora</taxon>
    </lineage>
</organism>
<reference evidence="3 4" key="1">
    <citation type="submission" date="2023-01" db="EMBL/GenBank/DDBJ databases">
        <title>Analysis of 21 Apiospora genomes using comparative genomics revels a genus with tremendous synthesis potential of carbohydrate active enzymes and secondary metabolites.</title>
        <authorList>
            <person name="Sorensen T."/>
        </authorList>
    </citation>
    <scope>NUCLEOTIDE SEQUENCE [LARGE SCALE GENOMIC DNA]</scope>
    <source>
        <strain evidence="3 4">CBS 135458</strain>
    </source>
</reference>
<name>A0ABR1TAV9_9PEZI</name>
<keyword evidence="4" id="KW-1185">Reference proteome</keyword>
<sequence>MIDARRLHPLQQNPPPPGVTKSAAIGALQDHDKFLHADPHLTTYQRLDSESDYDSYKVPAAITPLALKKQVKVYEVHDHVPNPVWSSDVASIEEFVDCADGVWVRVRSPLNIVLETTWFICETKDKNGKLELVQSLVCTCNRLLAPLCKGQVDKGWRAVHEKLIQGMVEDRVAAAQEAAAATLAAKA</sequence>
<accession>A0ABR1TAV9</accession>
<gene>
    <name evidence="3" type="ORF">PG994_012571</name>
</gene>
<dbReference type="Pfam" id="PF23155">
    <property type="entry name" value="DUF7053"/>
    <property type="match status" value="1"/>
</dbReference>
<dbReference type="GeneID" id="92097043"/>